<evidence type="ECO:0000259" key="3">
    <source>
        <dbReference type="SMART" id="SM01008"/>
    </source>
</evidence>
<keyword evidence="5" id="KW-1185">Reference proteome</keyword>
<dbReference type="PANTHER" id="PTHR11908:SF132">
    <property type="entry name" value="ALDEHYDE OXIDASE 1-RELATED"/>
    <property type="match status" value="1"/>
</dbReference>
<dbReference type="Gene3D" id="3.30.365.10">
    <property type="entry name" value="Aldehyde oxidase/xanthine dehydrogenase, molybdopterin binding domain"/>
    <property type="match status" value="4"/>
</dbReference>
<dbReference type="InterPro" id="IPR037165">
    <property type="entry name" value="AldOxase/xan_DH_Mopterin-bd_sf"/>
</dbReference>
<accession>A0A498R4V2</accession>
<dbReference type="InterPro" id="IPR008274">
    <property type="entry name" value="AldOxase/xan_DH_MoCoBD1"/>
</dbReference>
<feature type="domain" description="Aldehyde oxidase/xanthine dehydrogenase a/b hammerhead" evidence="3">
    <location>
        <begin position="18"/>
        <end position="122"/>
    </location>
</feature>
<keyword evidence="1" id="KW-0500">Molybdenum</keyword>
<evidence type="ECO:0000313" key="5">
    <source>
        <dbReference type="Proteomes" id="UP000277811"/>
    </source>
</evidence>
<reference evidence="4 5" key="1">
    <citation type="submission" date="2018-06" db="EMBL/GenBank/DDBJ databases">
        <authorList>
            <person name="Strepis N."/>
        </authorList>
    </citation>
    <scope>NUCLEOTIDE SEQUENCE [LARGE SCALE GENOMIC DNA]</scope>
    <source>
        <strain evidence="4">LUCI</strain>
    </source>
</reference>
<dbReference type="EMBL" id="UPPP01000054">
    <property type="protein sequence ID" value="VBB05213.1"/>
    <property type="molecule type" value="Genomic_DNA"/>
</dbReference>
<dbReference type="Gene3D" id="3.90.1170.50">
    <property type="entry name" value="Aldehyde oxidase/xanthine dehydrogenase, a/b hammerhead"/>
    <property type="match status" value="1"/>
</dbReference>
<dbReference type="InterPro" id="IPR016208">
    <property type="entry name" value="Ald_Oxase/xanthine_DH-like"/>
</dbReference>
<dbReference type="SUPFAM" id="SSF56003">
    <property type="entry name" value="Molybdenum cofactor-binding domain"/>
    <property type="match status" value="1"/>
</dbReference>
<proteinExistence type="predicted"/>
<evidence type="ECO:0000313" key="4">
    <source>
        <dbReference type="EMBL" id="VBB05213.1"/>
    </source>
</evidence>
<evidence type="ECO:0000256" key="2">
    <source>
        <dbReference type="ARBA" id="ARBA00023002"/>
    </source>
</evidence>
<dbReference type="SMART" id="SM01008">
    <property type="entry name" value="Ald_Xan_dh_C"/>
    <property type="match status" value="1"/>
</dbReference>
<dbReference type="PANTHER" id="PTHR11908">
    <property type="entry name" value="XANTHINE DEHYDROGENASE"/>
    <property type="match status" value="1"/>
</dbReference>
<protein>
    <submittedName>
        <fullName evidence="4">Aldehyde oxidase/xanthine dehydrogenase a/b hammerhead</fullName>
    </submittedName>
</protein>
<dbReference type="InterPro" id="IPR046867">
    <property type="entry name" value="AldOxase/xan_DH_MoCoBD2"/>
</dbReference>
<dbReference type="Proteomes" id="UP000277811">
    <property type="component" value="Unassembled WGS sequence"/>
</dbReference>
<evidence type="ECO:0000256" key="1">
    <source>
        <dbReference type="ARBA" id="ARBA00022505"/>
    </source>
</evidence>
<dbReference type="InterPro" id="IPR036856">
    <property type="entry name" value="Ald_Oxase/Xan_DH_a/b_sf"/>
</dbReference>
<dbReference type="Pfam" id="PF01315">
    <property type="entry name" value="Ald_Xan_dh_C"/>
    <property type="match status" value="1"/>
</dbReference>
<dbReference type="Pfam" id="PF20256">
    <property type="entry name" value="MoCoBD_2"/>
    <property type="match status" value="1"/>
</dbReference>
<dbReference type="Pfam" id="PF02738">
    <property type="entry name" value="MoCoBD_1"/>
    <property type="match status" value="1"/>
</dbReference>
<dbReference type="AlphaFoldDB" id="A0A498R4V2"/>
<organism evidence="4 5">
    <name type="scientific">Lucifera butyrica</name>
    <dbReference type="NCBI Taxonomy" id="1351585"/>
    <lineage>
        <taxon>Bacteria</taxon>
        <taxon>Bacillati</taxon>
        <taxon>Bacillota</taxon>
        <taxon>Negativicutes</taxon>
        <taxon>Veillonellales</taxon>
        <taxon>Veillonellaceae</taxon>
        <taxon>Lucifera</taxon>
    </lineage>
</organism>
<keyword evidence="2" id="KW-0560">Oxidoreductase</keyword>
<dbReference type="InterPro" id="IPR000674">
    <property type="entry name" value="Ald_Oxase/Xan_DH_a/b"/>
</dbReference>
<sequence>MNVVGKDISRIESNDKITGNAKYNADYTAPNLLYSKIVTSPYAHAEIISIDTGDAAKAPGVQAVLTGEYFTGLYGQILGDRPVLAAGKVRYYGEPVALVVAYSELEAIQAALRIKVEYRPLTVVNSLAAALKPDTPLIHENLGFYSHVVPEVYPEPGSNIAHRVKIRKGNMEQGWAKSEVIVEGQVVLPQSDHAAMETRSAIVEILQDGRIIVHSATQGPFAVKHLMSTLFSLDMGKIIVKTGLVGGSFGAKTTVQAELLAYLGSRAAGGRPVKVTNTREEDIISAPGHIGVEAIIKLGATKAGKIMAAEMIYFLDCGAYTDSSPTMAKAIAGACTGPYKVLNVQCDAVAVYTNHPYVTAYRGFGHGELTFAVERMMDKLAAALEMDPLELRLLNAIAPGDSSPTREKLYASNLGNVTACIQKLKGLIRWEEGQVTRVGKNLIRAKGLGCFWKTSSSPVNAISGAILSMNRDGSINLNCGVVELGQGTKTALAQIAAEKLNMDIDKIHVAMEVNTEVCPEHWKTVASKSTYMAGRAVLEAANELIRELKSVGAIALRCPPEDLAVGNSRVHLNYDPGFYVEFKDIAHGFRYPNGNAMGGQIMGRGSYIMTRLSTLDPSTGYGKPGPGWTVGCQAVEVELDSRDFTYKILRAATVIDVGKAINPKNVRCVLRSGMCMGLSLASREELVFDQDARVLNPQLRTYKLIRFGEQPEYLIELVETPQLDAPYGQRGVGEHGLIGMPAALANALSAAAGTDLDRLPLTPEAIWKAKIGGSQ</sequence>
<gene>
    <name evidence="4" type="ORF">LUCI_0420</name>
</gene>
<name>A0A498R4V2_9FIRM</name>
<dbReference type="SUPFAM" id="SSF54665">
    <property type="entry name" value="CO dehydrogenase molybdoprotein N-domain-like"/>
    <property type="match status" value="1"/>
</dbReference>
<dbReference type="GO" id="GO:0016491">
    <property type="term" value="F:oxidoreductase activity"/>
    <property type="evidence" value="ECO:0007669"/>
    <property type="project" value="UniProtKB-KW"/>
</dbReference>
<dbReference type="GO" id="GO:0005506">
    <property type="term" value="F:iron ion binding"/>
    <property type="evidence" value="ECO:0007669"/>
    <property type="project" value="InterPro"/>
</dbReference>